<feature type="transmembrane region" description="Helical" evidence="1">
    <location>
        <begin position="218"/>
        <end position="240"/>
    </location>
</feature>
<feature type="transmembrane region" description="Helical" evidence="1">
    <location>
        <begin position="138"/>
        <end position="160"/>
    </location>
</feature>
<keyword evidence="1" id="KW-0812">Transmembrane</keyword>
<proteinExistence type="predicted"/>
<feature type="transmembrane region" description="Helical" evidence="1">
    <location>
        <begin position="58"/>
        <end position="79"/>
    </location>
</feature>
<dbReference type="CDD" id="cd21809">
    <property type="entry name" value="ABC-2_lan_permease-like"/>
    <property type="match status" value="1"/>
</dbReference>
<dbReference type="EMBL" id="CP016808">
    <property type="protein sequence ID" value="ANY66183.1"/>
    <property type="molecule type" value="Genomic_DNA"/>
</dbReference>
<name>A0A1B2DEP4_9BACL</name>
<keyword evidence="1" id="KW-0472">Membrane</keyword>
<gene>
    <name evidence="2" type="ORF">BBD42_06690</name>
</gene>
<feature type="transmembrane region" description="Helical" evidence="1">
    <location>
        <begin position="100"/>
        <end position="126"/>
    </location>
</feature>
<evidence type="ECO:0000313" key="2">
    <source>
        <dbReference type="EMBL" id="ANY66183.1"/>
    </source>
</evidence>
<accession>A0A1B2DEP4</accession>
<feature type="transmembrane region" description="Helical" evidence="1">
    <location>
        <begin position="20"/>
        <end position="38"/>
    </location>
</feature>
<reference evidence="2" key="1">
    <citation type="submission" date="2016-08" db="EMBL/GenBank/DDBJ databases">
        <title>Complete Genome Seqeunce of Paenibacillus sp. BIHB 4019 from tea rhizoplane.</title>
        <authorList>
            <person name="Thakur R."/>
            <person name="Swarnkar M.K."/>
            <person name="Gulati A."/>
        </authorList>
    </citation>
    <scope>NUCLEOTIDE SEQUENCE [LARGE SCALE GENOMIC DNA]</scope>
    <source>
        <strain evidence="2">BIHB4019</strain>
    </source>
</reference>
<feature type="transmembrane region" description="Helical" evidence="1">
    <location>
        <begin position="167"/>
        <end position="185"/>
    </location>
</feature>
<evidence type="ECO:0000256" key="1">
    <source>
        <dbReference type="SAM" id="Phobius"/>
    </source>
</evidence>
<dbReference type="Pfam" id="PF12730">
    <property type="entry name" value="ABC2_membrane_4"/>
    <property type="match status" value="1"/>
</dbReference>
<evidence type="ECO:0008006" key="3">
    <source>
        <dbReference type="Google" id="ProtNLM"/>
    </source>
</evidence>
<dbReference type="RefSeq" id="WP_099517552.1">
    <property type="nucleotide sequence ID" value="NZ_CP016808.1"/>
</dbReference>
<sequence>MAAFMRLLASERLKLSRSFIWLLVPISPLLALVLGILANPIEGTPAEQYEGLYSSMALFHAVLLLPILTGVFAAFVCRYEHAGGGWKQLLALPISRKSLYFAKLWLVSELLIGVQLLFLAAVLITGVVRGLHEIPWDFMLLGLLGGWLACLPLAALQLWASTGWSSFAAPLTINVMLTLPNILVINSAEYGPFYPWAQPTIAMLALGSENYGAFTMPVMNLFMTIIGSLLLFIIGGLVYFRAKEI</sequence>
<keyword evidence="1" id="KW-1133">Transmembrane helix</keyword>
<dbReference type="AlphaFoldDB" id="A0A1B2DEP4"/>
<protein>
    <recommendedName>
        <fullName evidence="3">ABC transporter permease</fullName>
    </recommendedName>
</protein>
<organism evidence="2">
    <name type="scientific">Paenibacillus sp. BIHB 4019</name>
    <dbReference type="NCBI Taxonomy" id="1870819"/>
    <lineage>
        <taxon>Bacteria</taxon>
        <taxon>Bacillati</taxon>
        <taxon>Bacillota</taxon>
        <taxon>Bacilli</taxon>
        <taxon>Bacillales</taxon>
        <taxon>Paenibacillaceae</taxon>
        <taxon>Paenibacillus</taxon>
    </lineage>
</organism>